<dbReference type="InterPro" id="IPR045247">
    <property type="entry name" value="Oye-like"/>
</dbReference>
<feature type="domain" description="NADH:flavin oxidoreductase/NADH oxidase N-terminal" evidence="1">
    <location>
        <begin position="5"/>
        <end position="336"/>
    </location>
</feature>
<dbReference type="PANTHER" id="PTHR22893">
    <property type="entry name" value="NADH OXIDOREDUCTASE-RELATED"/>
    <property type="match status" value="1"/>
</dbReference>
<dbReference type="CDD" id="cd02933">
    <property type="entry name" value="OYE_like_FMN"/>
    <property type="match status" value="1"/>
</dbReference>
<dbReference type="Proteomes" id="UP000053263">
    <property type="component" value="Unassembled WGS sequence"/>
</dbReference>
<dbReference type="OrthoDB" id="276546at2759"/>
<dbReference type="InterPro" id="IPR001155">
    <property type="entry name" value="OxRdtase_FMN_N"/>
</dbReference>
<dbReference type="InterPro" id="IPR013785">
    <property type="entry name" value="Aldolase_TIM"/>
</dbReference>
<organism evidence="2 3">
    <name type="scientific">Plicaturopsis crispa FD-325 SS-3</name>
    <dbReference type="NCBI Taxonomy" id="944288"/>
    <lineage>
        <taxon>Eukaryota</taxon>
        <taxon>Fungi</taxon>
        <taxon>Dikarya</taxon>
        <taxon>Basidiomycota</taxon>
        <taxon>Agaricomycotina</taxon>
        <taxon>Agaricomycetes</taxon>
        <taxon>Agaricomycetidae</taxon>
        <taxon>Amylocorticiales</taxon>
        <taxon>Amylocorticiaceae</taxon>
        <taxon>Plicatura</taxon>
        <taxon>Plicaturopsis crispa</taxon>
    </lineage>
</organism>
<keyword evidence="3" id="KW-1185">Reference proteome</keyword>
<proteinExistence type="predicted"/>
<dbReference type="SUPFAM" id="SSF51395">
    <property type="entry name" value="FMN-linked oxidoreductases"/>
    <property type="match status" value="1"/>
</dbReference>
<dbReference type="FunFam" id="3.20.20.70:FF:000138">
    <property type="entry name" value="NADPH dehydrogenase 1"/>
    <property type="match status" value="1"/>
</dbReference>
<evidence type="ECO:0000259" key="1">
    <source>
        <dbReference type="Pfam" id="PF00724"/>
    </source>
</evidence>
<name>A0A0C9SVV8_PLICR</name>
<protein>
    <recommendedName>
        <fullName evidence="1">NADH:flavin oxidoreductase/NADH oxidase N-terminal domain-containing protein</fullName>
    </recommendedName>
</protein>
<evidence type="ECO:0000313" key="3">
    <source>
        <dbReference type="Proteomes" id="UP000053263"/>
    </source>
</evidence>
<dbReference type="GO" id="GO:0003959">
    <property type="term" value="F:NADPH dehydrogenase activity"/>
    <property type="evidence" value="ECO:0007669"/>
    <property type="project" value="TreeGrafter"/>
</dbReference>
<dbReference type="HOGENOM" id="CLU_012153_0_0_1"/>
<evidence type="ECO:0000313" key="2">
    <source>
        <dbReference type="EMBL" id="KII83265.1"/>
    </source>
</evidence>
<dbReference type="Pfam" id="PF00724">
    <property type="entry name" value="Oxidored_FMN"/>
    <property type="match status" value="1"/>
</dbReference>
<gene>
    <name evidence="2" type="ORF">PLICRDRAFT_180531</name>
</gene>
<dbReference type="EMBL" id="KN832579">
    <property type="protein sequence ID" value="KII83265.1"/>
    <property type="molecule type" value="Genomic_DNA"/>
</dbReference>
<reference evidence="2 3" key="1">
    <citation type="submission" date="2014-06" db="EMBL/GenBank/DDBJ databases">
        <title>Evolutionary Origins and Diversification of the Mycorrhizal Mutualists.</title>
        <authorList>
            <consortium name="DOE Joint Genome Institute"/>
            <consortium name="Mycorrhizal Genomics Consortium"/>
            <person name="Kohler A."/>
            <person name="Kuo A."/>
            <person name="Nagy L.G."/>
            <person name="Floudas D."/>
            <person name="Copeland A."/>
            <person name="Barry K.W."/>
            <person name="Cichocki N."/>
            <person name="Veneault-Fourrey C."/>
            <person name="LaButti K."/>
            <person name="Lindquist E.A."/>
            <person name="Lipzen A."/>
            <person name="Lundell T."/>
            <person name="Morin E."/>
            <person name="Murat C."/>
            <person name="Riley R."/>
            <person name="Ohm R."/>
            <person name="Sun H."/>
            <person name="Tunlid A."/>
            <person name="Henrissat B."/>
            <person name="Grigoriev I.V."/>
            <person name="Hibbett D.S."/>
            <person name="Martin F."/>
        </authorList>
    </citation>
    <scope>NUCLEOTIDE SEQUENCE [LARGE SCALE GENOMIC DNA]</scope>
    <source>
        <strain evidence="2 3">FD-325 SS-3</strain>
    </source>
</reference>
<dbReference type="PANTHER" id="PTHR22893:SF91">
    <property type="entry name" value="NADPH DEHYDROGENASE 2-RELATED"/>
    <property type="match status" value="1"/>
</dbReference>
<dbReference type="AlphaFoldDB" id="A0A0C9SVV8"/>
<dbReference type="GO" id="GO:0010181">
    <property type="term" value="F:FMN binding"/>
    <property type="evidence" value="ECO:0007669"/>
    <property type="project" value="InterPro"/>
</dbReference>
<sequence>MSTPKLFQPIKVGTVTLGHRVVHPPMTRYRVRDSNHIPHPIVTEYYTQRSSIPGTLVISEALFISPQAGGMRNVPGIWNAEQVAAWKQITDAVHANGSYIFAQLWALGRSAEPSILEEEGGYPYVSSSDVRLTENQPAPRPLTIQEIKEYIQQYATAAVNAIEAGFDGIEVHGAHGYLPDQFFQPVCNTRTDEYGGSVENRTRFALEIIEAVSNAIGANRTAFRISPWRSVGGVGMSNPIPTFGYFVEQLRDRHPDLAYLHVLDARIDDRPNPPPEETVGRSNQFIRDIWAPRPLISAGGYTRELAIEAGEKGDLVAFGRLFIANPDLPYRLKNDLWLAKPDRSQFYVHRSVDPAGYTDWPFAETA</sequence>
<dbReference type="Gene3D" id="3.20.20.70">
    <property type="entry name" value="Aldolase class I"/>
    <property type="match status" value="1"/>
</dbReference>
<accession>A0A0C9SVV8</accession>